<dbReference type="SUPFAM" id="SSF54211">
    <property type="entry name" value="Ribosomal protein S5 domain 2-like"/>
    <property type="match status" value="1"/>
</dbReference>
<keyword evidence="6" id="KW-1185">Reference proteome</keyword>
<evidence type="ECO:0000256" key="1">
    <source>
        <dbReference type="ARBA" id="ARBA00006082"/>
    </source>
</evidence>
<feature type="compositionally biased region" description="Polar residues" evidence="3">
    <location>
        <begin position="736"/>
        <end position="749"/>
    </location>
</feature>
<name>A0A1Y2E3C4_9PEZI</name>
<dbReference type="STRING" id="1141098.A0A1Y2E3C4"/>
<dbReference type="GO" id="GO:0005524">
    <property type="term" value="F:ATP binding"/>
    <property type="evidence" value="ECO:0007669"/>
    <property type="project" value="InterPro"/>
</dbReference>
<dbReference type="EMBL" id="MCFJ01000005">
    <property type="protein sequence ID" value="ORY66032.1"/>
    <property type="molecule type" value="Genomic_DNA"/>
</dbReference>
<gene>
    <name evidence="5" type="ORF">BCR38DRAFT_429056</name>
</gene>
<evidence type="ECO:0000313" key="5">
    <source>
        <dbReference type="EMBL" id="ORY66032.1"/>
    </source>
</evidence>
<dbReference type="NCBIfam" id="TIGR00585">
    <property type="entry name" value="mutl"/>
    <property type="match status" value="1"/>
</dbReference>
<dbReference type="InParanoid" id="A0A1Y2E3C4"/>
<evidence type="ECO:0000256" key="2">
    <source>
        <dbReference type="ARBA" id="ARBA00022763"/>
    </source>
</evidence>
<feature type="compositionally biased region" description="Basic and acidic residues" evidence="3">
    <location>
        <begin position="514"/>
        <end position="530"/>
    </location>
</feature>
<dbReference type="GO" id="GO:0016887">
    <property type="term" value="F:ATP hydrolysis activity"/>
    <property type="evidence" value="ECO:0007669"/>
    <property type="project" value="InterPro"/>
</dbReference>
<feature type="region of interest" description="Disordered" evidence="3">
    <location>
        <begin position="514"/>
        <end position="556"/>
    </location>
</feature>
<reference evidence="5 6" key="1">
    <citation type="submission" date="2016-07" db="EMBL/GenBank/DDBJ databases">
        <title>Pervasive Adenine N6-methylation of Active Genes in Fungi.</title>
        <authorList>
            <consortium name="DOE Joint Genome Institute"/>
            <person name="Mondo S.J."/>
            <person name="Dannebaum R.O."/>
            <person name="Kuo R.C."/>
            <person name="Labutti K."/>
            <person name="Haridas S."/>
            <person name="Kuo A."/>
            <person name="Salamov A."/>
            <person name="Ahrendt S.R."/>
            <person name="Lipzen A."/>
            <person name="Sullivan W."/>
            <person name="Andreopoulos W.B."/>
            <person name="Clum A."/>
            <person name="Lindquist E."/>
            <person name="Daum C."/>
            <person name="Ramamoorthy G.K."/>
            <person name="Gryganskyi A."/>
            <person name="Culley D."/>
            <person name="Magnuson J.K."/>
            <person name="James T.Y."/>
            <person name="O'Malley M.A."/>
            <person name="Stajich J.E."/>
            <person name="Spatafora J.W."/>
            <person name="Visel A."/>
            <person name="Grigoriev I.V."/>
        </authorList>
    </citation>
    <scope>NUCLEOTIDE SEQUENCE [LARGE SCALE GENOMIC DNA]</scope>
    <source>
        <strain evidence="5 6">CBS 129021</strain>
    </source>
</reference>
<dbReference type="Gene3D" id="3.30.565.10">
    <property type="entry name" value="Histidine kinase-like ATPase, C-terminal domain"/>
    <property type="match status" value="1"/>
</dbReference>
<dbReference type="SMART" id="SM01340">
    <property type="entry name" value="DNA_mis_repair"/>
    <property type="match status" value="1"/>
</dbReference>
<dbReference type="Proteomes" id="UP000193689">
    <property type="component" value="Unassembled WGS sequence"/>
</dbReference>
<dbReference type="FunFam" id="3.30.565.10:FF:000017">
    <property type="entry name" value="PMS1 homolog 1, mismatch repair system component"/>
    <property type="match status" value="1"/>
</dbReference>
<dbReference type="InterPro" id="IPR013507">
    <property type="entry name" value="DNA_mismatch_S5_2-like"/>
</dbReference>
<dbReference type="Pfam" id="PF13589">
    <property type="entry name" value="HATPase_c_3"/>
    <property type="match status" value="1"/>
</dbReference>
<organism evidence="5 6">
    <name type="scientific">Pseudomassariella vexata</name>
    <dbReference type="NCBI Taxonomy" id="1141098"/>
    <lineage>
        <taxon>Eukaryota</taxon>
        <taxon>Fungi</taxon>
        <taxon>Dikarya</taxon>
        <taxon>Ascomycota</taxon>
        <taxon>Pezizomycotina</taxon>
        <taxon>Sordariomycetes</taxon>
        <taxon>Xylariomycetidae</taxon>
        <taxon>Amphisphaeriales</taxon>
        <taxon>Pseudomassariaceae</taxon>
        <taxon>Pseudomassariella</taxon>
    </lineage>
</organism>
<dbReference type="PANTHER" id="PTHR10073:SF41">
    <property type="entry name" value="MISMATCH REPAIR PROTEIN, PUTATIVE (AFU_ORTHOLOGUE AFUA_8G05820)-RELATED"/>
    <property type="match status" value="1"/>
</dbReference>
<feature type="region of interest" description="Disordered" evidence="3">
    <location>
        <begin position="804"/>
        <end position="825"/>
    </location>
</feature>
<comment type="similarity">
    <text evidence="1">Belongs to the DNA mismatch repair MutL/HexB family.</text>
</comment>
<feature type="region of interest" description="Disordered" evidence="3">
    <location>
        <begin position="426"/>
        <end position="502"/>
    </location>
</feature>
<evidence type="ECO:0000259" key="4">
    <source>
        <dbReference type="SMART" id="SM01340"/>
    </source>
</evidence>
<dbReference type="InterPro" id="IPR002099">
    <property type="entry name" value="MutL/Mlh/PMS"/>
</dbReference>
<evidence type="ECO:0000313" key="6">
    <source>
        <dbReference type="Proteomes" id="UP000193689"/>
    </source>
</evidence>
<feature type="compositionally biased region" description="Basic and acidic residues" evidence="3">
    <location>
        <begin position="685"/>
        <end position="702"/>
    </location>
</feature>
<dbReference type="InterPro" id="IPR036890">
    <property type="entry name" value="HATPase_C_sf"/>
</dbReference>
<feature type="compositionally biased region" description="Basic and acidic residues" evidence="3">
    <location>
        <begin position="806"/>
        <end position="818"/>
    </location>
</feature>
<dbReference type="GO" id="GO:0061982">
    <property type="term" value="P:meiosis I cell cycle process"/>
    <property type="evidence" value="ECO:0007669"/>
    <property type="project" value="UniProtKB-ARBA"/>
</dbReference>
<dbReference type="Pfam" id="PF01119">
    <property type="entry name" value="DNA_mis_repair"/>
    <property type="match status" value="1"/>
</dbReference>
<accession>A0A1Y2E3C4</accession>
<dbReference type="Gene3D" id="3.30.230.10">
    <property type="match status" value="1"/>
</dbReference>
<feature type="compositionally biased region" description="Polar residues" evidence="3">
    <location>
        <begin position="478"/>
        <end position="491"/>
    </location>
</feature>
<dbReference type="GeneID" id="63776152"/>
<comment type="caution">
    <text evidence="5">The sequence shown here is derived from an EMBL/GenBank/DDBJ whole genome shotgun (WGS) entry which is preliminary data.</text>
</comment>
<proteinExistence type="inferred from homology"/>
<dbReference type="GO" id="GO:0030983">
    <property type="term" value="F:mismatched DNA binding"/>
    <property type="evidence" value="ECO:0007669"/>
    <property type="project" value="InterPro"/>
</dbReference>
<dbReference type="GO" id="GO:0006298">
    <property type="term" value="P:mismatch repair"/>
    <property type="evidence" value="ECO:0007669"/>
    <property type="project" value="InterPro"/>
</dbReference>
<dbReference type="InterPro" id="IPR020568">
    <property type="entry name" value="Ribosomal_Su5_D2-typ_SF"/>
</dbReference>
<dbReference type="InterPro" id="IPR038973">
    <property type="entry name" value="MutL/Mlh/Pms-like"/>
</dbReference>
<feature type="compositionally biased region" description="Polar residues" evidence="3">
    <location>
        <begin position="431"/>
        <end position="445"/>
    </location>
</feature>
<dbReference type="RefSeq" id="XP_040716996.1">
    <property type="nucleotide sequence ID" value="XM_040859940.1"/>
</dbReference>
<feature type="domain" description="DNA mismatch repair protein S5" evidence="4">
    <location>
        <begin position="229"/>
        <end position="374"/>
    </location>
</feature>
<dbReference type="SUPFAM" id="SSF55874">
    <property type="entry name" value="ATPase domain of HSP90 chaperone/DNA topoisomerase II/histidine kinase"/>
    <property type="match status" value="1"/>
</dbReference>
<protein>
    <recommendedName>
        <fullName evidence="4">DNA mismatch repair protein S5 domain-containing protein</fullName>
    </recommendedName>
</protein>
<dbReference type="AlphaFoldDB" id="A0A1Y2E3C4"/>
<evidence type="ECO:0000256" key="3">
    <source>
        <dbReference type="SAM" id="MobiDB-lite"/>
    </source>
</evidence>
<dbReference type="OrthoDB" id="10263226at2759"/>
<dbReference type="InterPro" id="IPR014721">
    <property type="entry name" value="Ribsml_uS5_D2-typ_fold_subgr"/>
</dbReference>
<dbReference type="GO" id="GO:0140664">
    <property type="term" value="F:ATP-dependent DNA damage sensor activity"/>
    <property type="evidence" value="ECO:0007669"/>
    <property type="project" value="InterPro"/>
</dbReference>
<dbReference type="PANTHER" id="PTHR10073">
    <property type="entry name" value="DNA MISMATCH REPAIR PROTEIN MLH, PMS, MUTL"/>
    <property type="match status" value="1"/>
</dbReference>
<keyword evidence="2" id="KW-0227">DNA damage</keyword>
<dbReference type="GO" id="GO:0032389">
    <property type="term" value="C:MutLalpha complex"/>
    <property type="evidence" value="ECO:0007669"/>
    <property type="project" value="TreeGrafter"/>
</dbReference>
<sequence>MIFVTKLLSSTIGMPITALPVSTRQLLGSTLAISTPVTVIKELLDNALDASATAVDILVSPNTLDKIEVRDNGNGIHPDDYSSLAKHGHTSKLKSFDDLKLVGSTTLGFRGQALASLNSLAQVVVTTKTSSDSVAATLQIAPKTGVEQIKSAPAPVGTTVSVTGLYSQFPVRKKQILEESPTALCRIKDLLHSYAMARPQVKLTFKVLKTPKRNWSYSPKRDAGIREAVLQIYGTETTNRCIEHNASFSSPSMNDGLNDQEGPGDNFYAFESIMAKPDANCKLPRQRHFSIDGRPISASRGTTKKLVSICSKYLGNALDTGAEIASSDVFMVLNIKAPPGSYDANIEPSKNDLLFSEEDQLLDCFERLCKEVYGPLKNSPKGLCNQTLALDTVQDAREAGGAILYTTGSSPQCAVSNIESDQHIEIPGTLSPLSSSLEDQPSRTDQSVDDEEGVRHSQAGTTQTRPFQRKLSTPALRTCTSVNSRPAQNLHRNPLAEIKSSQLNEVLMSQSELRNDMSTDRTEHNKEPQRPNKRAKSSQSPMQRGSIGDDSGESAPRDLNLWTIAQMTIHPTQSHTDGAVLRSEQLGGQGALLGISITPQSEHNVLHHRGASFRNLYVPPSQRYPDIRGSGNQMSQSKPGGVYRSPASSPMGPSRQITARGNHRQSQVSSQRRAQPPWTPPSSIGRDRGEWDNLYDSRRRTVPDGLKQTTISFSRPKRMRSSCQAQDRYEEAQERPSGQVSQGGNPVRHNIQNMFSSARDNLAHQLQNSHAQEDAGTYPVAHSTRNWQYNKTQADHFASLRSTHVQPDDQTAKDKEPIKTSLPKGDPRAYLLRRQKSLAAEESSGKVKTFRRLKGNLIPLENTPPGDEVYSVLLPTNLTIEQLEEAFKQIANFDKYVVEGDIDEGLDMDLGEGRRIECRLNELLTCWNQELTGEKVDVQCGLGTLLKGKGAGIRVEEVQSMTRLCPTRLLH</sequence>
<feature type="region of interest" description="Disordered" evidence="3">
    <location>
        <begin position="616"/>
        <end position="749"/>
    </location>
</feature>
<feature type="compositionally biased region" description="Low complexity" evidence="3">
    <location>
        <begin position="664"/>
        <end position="673"/>
    </location>
</feature>